<feature type="binding site" evidence="4">
    <location>
        <position position="198"/>
    </location>
    <ligand>
        <name>folate</name>
        <dbReference type="ChEBI" id="CHEBI:62501"/>
    </ligand>
</feature>
<dbReference type="HAMAP" id="MF_01175">
    <property type="entry name" value="tRNA_modifying_YgfZ"/>
    <property type="match status" value="1"/>
</dbReference>
<comment type="similarity">
    <text evidence="4">Belongs to the tRNA-modifying YgfZ family.</text>
</comment>
<comment type="function">
    <text evidence="4">Folate-binding protein involved in regulating the level of ATP-DnaA and in the modification of some tRNAs. It is probably a key factor in regulatory networks that act via tRNA modification, such as initiation of chromosomal replication.</text>
</comment>
<dbReference type="PROSITE" id="PS51394">
    <property type="entry name" value="PFU"/>
    <property type="match status" value="1"/>
</dbReference>
<dbReference type="InterPro" id="IPR023758">
    <property type="entry name" value="tRNA-modifying_YgfZ"/>
</dbReference>
<dbReference type="Gene3D" id="3.30.70.1400">
    <property type="entry name" value="Aminomethyltransferase beta-barrel domains"/>
    <property type="match status" value="1"/>
</dbReference>
<dbReference type="InterPro" id="IPR017703">
    <property type="entry name" value="YgfZ/GCV_T_CS"/>
</dbReference>
<evidence type="ECO:0000259" key="5">
    <source>
        <dbReference type="PROSITE" id="PS51394"/>
    </source>
</evidence>
<dbReference type="NCBIfam" id="TIGR03317">
    <property type="entry name" value="ygfZ_signature"/>
    <property type="match status" value="1"/>
</dbReference>
<dbReference type="GO" id="GO:0016226">
    <property type="term" value="P:iron-sulfur cluster assembly"/>
    <property type="evidence" value="ECO:0007669"/>
    <property type="project" value="TreeGrafter"/>
</dbReference>
<gene>
    <name evidence="6" type="primary">ygfZ</name>
    <name evidence="6" type="ORF">BN1804_01224</name>
</gene>
<evidence type="ECO:0000256" key="1">
    <source>
        <dbReference type="ARBA" id="ARBA00022490"/>
    </source>
</evidence>
<dbReference type="SUPFAM" id="SSF103025">
    <property type="entry name" value="Folate-binding domain"/>
    <property type="match status" value="1"/>
</dbReference>
<dbReference type="AlphaFoldDB" id="A0A0G4Q4S7"/>
<feature type="domain" description="PFU" evidence="5">
    <location>
        <begin position="276"/>
        <end position="339"/>
    </location>
</feature>
<keyword evidence="3 4" id="KW-0290">Folate-binding</keyword>
<feature type="binding site" evidence="4">
    <location>
        <position position="38"/>
    </location>
    <ligand>
        <name>folate</name>
        <dbReference type="ChEBI" id="CHEBI:62501"/>
    </ligand>
</feature>
<dbReference type="InterPro" id="IPR015155">
    <property type="entry name" value="PFU"/>
</dbReference>
<dbReference type="GO" id="GO:0005542">
    <property type="term" value="F:folic acid binding"/>
    <property type="evidence" value="ECO:0007669"/>
    <property type="project" value="UniProtKB-UniRule"/>
</dbReference>
<protein>
    <recommendedName>
        <fullName evidence="4">tRNA-modifying protein YgfZ</fullName>
    </recommendedName>
</protein>
<dbReference type="Gene3D" id="2.40.30.160">
    <property type="match status" value="1"/>
</dbReference>
<comment type="subcellular location">
    <subcellularLocation>
        <location evidence="4">Cytoplasm</location>
    </subcellularLocation>
</comment>
<dbReference type="PIRSF" id="PIRSF006487">
    <property type="entry name" value="GcvT"/>
    <property type="match status" value="1"/>
</dbReference>
<accession>A0A0G4Q4S7</accession>
<dbReference type="Proteomes" id="UP000183920">
    <property type="component" value="Unassembled WGS sequence"/>
</dbReference>
<dbReference type="Pfam" id="PF21130">
    <property type="entry name" value="YgfZ_barrel"/>
    <property type="match status" value="1"/>
</dbReference>
<dbReference type="GO" id="GO:0005737">
    <property type="term" value="C:cytoplasm"/>
    <property type="evidence" value="ECO:0007669"/>
    <property type="project" value="UniProtKB-SubCell"/>
</dbReference>
<evidence type="ECO:0000313" key="6">
    <source>
        <dbReference type="EMBL" id="CRL60972.1"/>
    </source>
</evidence>
<dbReference type="GO" id="GO:0009451">
    <property type="term" value="P:RNA modification"/>
    <property type="evidence" value="ECO:0007669"/>
    <property type="project" value="InterPro"/>
</dbReference>
<dbReference type="NCBIfam" id="NF007110">
    <property type="entry name" value="PRK09559.1"/>
    <property type="match status" value="1"/>
</dbReference>
<dbReference type="InterPro" id="IPR029043">
    <property type="entry name" value="GcvT/YgfZ_C"/>
</dbReference>
<dbReference type="FunFam" id="3.30.70.1400:FF:000002">
    <property type="entry name" value="tRNA-modifying protein YgfZ"/>
    <property type="match status" value="1"/>
</dbReference>
<evidence type="ECO:0000256" key="3">
    <source>
        <dbReference type="ARBA" id="ARBA00022954"/>
    </source>
</evidence>
<dbReference type="GO" id="GO:0008033">
    <property type="term" value="P:tRNA processing"/>
    <property type="evidence" value="ECO:0007669"/>
    <property type="project" value="UniProtKB-UniRule"/>
</dbReference>
<keyword evidence="1 4" id="KW-0963">Cytoplasm</keyword>
<evidence type="ECO:0000313" key="7">
    <source>
        <dbReference type="Proteomes" id="UP000183920"/>
    </source>
</evidence>
<sequence>MYLINLIAGDIMTQNSIQAKRPHAAINLPLTLVSLDEWSLITATGADSEKYLQGQLTTDIAALPTTTHTLAAHCEAKGKMWSTLRLFHQQEGFAYILRKNVAQKQLAELKKYAVFSKVTLAENTDSVLLGLAGQGAALALADYFPNIPRKANEVVNHDNTYILQLPLPTERFLIVTDEETAKNLVATLKAETSNSEQWLALDIEAGYPIIDTPNIEQFLPQATNLQALPLSICFKKGCYTGQEMVSRAKFRGANKRAMYLLSGGGTELPEIGGSIEWQLGEDKWRKTGTVLSAVRMADNTILAEVVMNNDMEFDSVFRVQGDNTSRLSIKPLPYSLEEE</sequence>
<organism evidence="6 7">
    <name type="scientific">Proteus penneri</name>
    <dbReference type="NCBI Taxonomy" id="102862"/>
    <lineage>
        <taxon>Bacteria</taxon>
        <taxon>Pseudomonadati</taxon>
        <taxon>Pseudomonadota</taxon>
        <taxon>Gammaproteobacteria</taxon>
        <taxon>Enterobacterales</taxon>
        <taxon>Morganellaceae</taxon>
        <taxon>Proteus</taxon>
    </lineage>
</organism>
<proteinExistence type="inferred from homology"/>
<dbReference type="PANTHER" id="PTHR22602:SF0">
    <property type="entry name" value="TRANSFERASE CAF17, MITOCHONDRIAL-RELATED"/>
    <property type="match status" value="1"/>
</dbReference>
<keyword evidence="2 4" id="KW-0819">tRNA processing</keyword>
<dbReference type="EMBL" id="CVRY01000002">
    <property type="protein sequence ID" value="CRL60972.1"/>
    <property type="molecule type" value="Genomic_DNA"/>
</dbReference>
<dbReference type="InterPro" id="IPR045179">
    <property type="entry name" value="YgfZ/GcvT"/>
</dbReference>
<evidence type="ECO:0000256" key="2">
    <source>
        <dbReference type="ARBA" id="ARBA00022694"/>
    </source>
</evidence>
<dbReference type="SUPFAM" id="SSF101790">
    <property type="entry name" value="Aminomethyltransferase beta-barrel domain"/>
    <property type="match status" value="1"/>
</dbReference>
<name>A0A0G4Q4S7_9GAMM</name>
<dbReference type="PANTHER" id="PTHR22602">
    <property type="entry name" value="TRANSFERASE CAF17, MITOCHONDRIAL-RELATED"/>
    <property type="match status" value="1"/>
</dbReference>
<reference evidence="7" key="1">
    <citation type="submission" date="2015-06" db="EMBL/GenBank/DDBJ databases">
        <authorList>
            <person name="Urmite Genomes"/>
        </authorList>
    </citation>
    <scope>NUCLEOTIDE SEQUENCE [LARGE SCALE GENOMIC DNA]</scope>
    <source>
        <strain evidence="7">CSUR P1867</strain>
    </source>
</reference>
<dbReference type="Gene3D" id="3.30.70.1630">
    <property type="match status" value="1"/>
</dbReference>
<dbReference type="InterPro" id="IPR048451">
    <property type="entry name" value="YgfZ_barrel"/>
</dbReference>
<evidence type="ECO:0000256" key="4">
    <source>
        <dbReference type="HAMAP-Rule" id="MF_01175"/>
    </source>
</evidence>